<name>A0ACC2GQS8_DALPE</name>
<dbReference type="EMBL" id="CM055737">
    <property type="protein sequence ID" value="KAJ8006103.1"/>
    <property type="molecule type" value="Genomic_DNA"/>
</dbReference>
<evidence type="ECO:0000313" key="2">
    <source>
        <dbReference type="Proteomes" id="UP001157502"/>
    </source>
</evidence>
<accession>A0ACC2GQS8</accession>
<organism evidence="1 2">
    <name type="scientific">Dallia pectoralis</name>
    <name type="common">Alaska blackfish</name>
    <dbReference type="NCBI Taxonomy" id="75939"/>
    <lineage>
        <taxon>Eukaryota</taxon>
        <taxon>Metazoa</taxon>
        <taxon>Chordata</taxon>
        <taxon>Craniata</taxon>
        <taxon>Vertebrata</taxon>
        <taxon>Euteleostomi</taxon>
        <taxon>Actinopterygii</taxon>
        <taxon>Neopterygii</taxon>
        <taxon>Teleostei</taxon>
        <taxon>Protacanthopterygii</taxon>
        <taxon>Esociformes</taxon>
        <taxon>Umbridae</taxon>
        <taxon>Dallia</taxon>
    </lineage>
</organism>
<gene>
    <name evidence="1" type="ORF">DPEC_G00124780</name>
</gene>
<evidence type="ECO:0000313" key="1">
    <source>
        <dbReference type="EMBL" id="KAJ8006103.1"/>
    </source>
</evidence>
<reference evidence="1" key="1">
    <citation type="submission" date="2021-05" db="EMBL/GenBank/DDBJ databases">
        <authorList>
            <person name="Pan Q."/>
            <person name="Jouanno E."/>
            <person name="Zahm M."/>
            <person name="Klopp C."/>
            <person name="Cabau C."/>
            <person name="Louis A."/>
            <person name="Berthelot C."/>
            <person name="Parey E."/>
            <person name="Roest Crollius H."/>
            <person name="Montfort J."/>
            <person name="Robinson-Rechavi M."/>
            <person name="Bouchez O."/>
            <person name="Lampietro C."/>
            <person name="Lopez Roques C."/>
            <person name="Donnadieu C."/>
            <person name="Postlethwait J."/>
            <person name="Bobe J."/>
            <person name="Dillon D."/>
            <person name="Chandos A."/>
            <person name="von Hippel F."/>
            <person name="Guiguen Y."/>
        </authorList>
    </citation>
    <scope>NUCLEOTIDE SEQUENCE</scope>
    <source>
        <strain evidence="1">YG-Jan2019</strain>
    </source>
</reference>
<dbReference type="Proteomes" id="UP001157502">
    <property type="component" value="Chromosome 10"/>
</dbReference>
<comment type="caution">
    <text evidence="1">The sequence shown here is derived from an EMBL/GenBank/DDBJ whole genome shotgun (WGS) entry which is preliminary data.</text>
</comment>
<keyword evidence="2" id="KW-1185">Reference proteome</keyword>
<sequence length="77" mass="8331">MRVCPAPSSQFPAAQKVALCVFGPGDRGQAAAHNRIPTPRSRTQPGLDHTGPACLQRVQLNKYQSESRVLLLPQRGP</sequence>
<protein>
    <submittedName>
        <fullName evidence="1">Uncharacterized protein</fullName>
    </submittedName>
</protein>
<proteinExistence type="predicted"/>